<feature type="region of interest" description="Disordered" evidence="1">
    <location>
        <begin position="103"/>
        <end position="140"/>
    </location>
</feature>
<feature type="transmembrane region" description="Helical" evidence="2">
    <location>
        <begin position="21"/>
        <end position="40"/>
    </location>
</feature>
<dbReference type="RefSeq" id="WP_354700904.1">
    <property type="nucleotide sequence ID" value="NZ_CP114014.1"/>
</dbReference>
<evidence type="ECO:0000256" key="1">
    <source>
        <dbReference type="SAM" id="MobiDB-lite"/>
    </source>
</evidence>
<protein>
    <submittedName>
        <fullName evidence="3">Uncharacterized protein</fullName>
    </submittedName>
</protein>
<keyword evidence="2" id="KW-0812">Transmembrane</keyword>
<feature type="compositionally biased region" description="Basic and acidic residues" evidence="1">
    <location>
        <begin position="106"/>
        <end position="123"/>
    </location>
</feature>
<keyword evidence="2" id="KW-1133">Transmembrane helix</keyword>
<feature type="transmembrane region" description="Helical" evidence="2">
    <location>
        <begin position="52"/>
        <end position="77"/>
    </location>
</feature>
<dbReference type="AlphaFoldDB" id="A0AAU7ARN4"/>
<feature type="compositionally biased region" description="Low complexity" evidence="1">
    <location>
        <begin position="125"/>
        <end position="140"/>
    </location>
</feature>
<keyword evidence="2" id="KW-0472">Membrane</keyword>
<proteinExistence type="predicted"/>
<sequence length="140" mass="15240">MNDQQEHYPLEAYDYMRRVMSVLLAIVGVFLFAAGTKLFAGVVTKTFSSAGFAIVPLGMFITGIFLIPLMSAVHGFWTDADPAMRARTKARDDRDAAKVRLSAAEYKTRAQREAEGRAAREAADSTSRGTTRSTSSEAPG</sequence>
<evidence type="ECO:0000313" key="3">
    <source>
        <dbReference type="EMBL" id="XAY04364.1"/>
    </source>
</evidence>
<name>A0AAU7ARN4_9ACTN</name>
<dbReference type="KEGG" id="parq:DSM112329_01197"/>
<gene>
    <name evidence="3" type="ORF">DSM112329_01197</name>
</gene>
<organism evidence="3">
    <name type="scientific">Paraconexibacter sp. AEG42_29</name>
    <dbReference type="NCBI Taxonomy" id="2997339"/>
    <lineage>
        <taxon>Bacteria</taxon>
        <taxon>Bacillati</taxon>
        <taxon>Actinomycetota</taxon>
        <taxon>Thermoleophilia</taxon>
        <taxon>Solirubrobacterales</taxon>
        <taxon>Paraconexibacteraceae</taxon>
        <taxon>Paraconexibacter</taxon>
    </lineage>
</organism>
<accession>A0AAU7ARN4</accession>
<evidence type="ECO:0000256" key="2">
    <source>
        <dbReference type="SAM" id="Phobius"/>
    </source>
</evidence>
<reference evidence="3" key="1">
    <citation type="submission" date="2022-12" db="EMBL/GenBank/DDBJ databases">
        <title>Paraconexibacter alkalitolerans sp. nov. and Baekduia alba sp. nov., isolated from soil and emended description of the genera Paraconexibacter (Chun et al., 2020) and Baekduia (An et al., 2020).</title>
        <authorList>
            <person name="Vieira S."/>
            <person name="Huber K.J."/>
            <person name="Geppert A."/>
            <person name="Wolf J."/>
            <person name="Neumann-Schaal M."/>
            <person name="Muesken M."/>
            <person name="Overmann J."/>
        </authorList>
    </citation>
    <scope>NUCLEOTIDE SEQUENCE</scope>
    <source>
        <strain evidence="3">AEG42_29</strain>
    </source>
</reference>
<dbReference type="EMBL" id="CP114014">
    <property type="protein sequence ID" value="XAY04364.1"/>
    <property type="molecule type" value="Genomic_DNA"/>
</dbReference>